<gene>
    <name evidence="2" type="ORF">ANE_LOCUS25588</name>
</gene>
<organism evidence="2 3">
    <name type="scientific">Arabis nemorensis</name>
    <dbReference type="NCBI Taxonomy" id="586526"/>
    <lineage>
        <taxon>Eukaryota</taxon>
        <taxon>Viridiplantae</taxon>
        <taxon>Streptophyta</taxon>
        <taxon>Embryophyta</taxon>
        <taxon>Tracheophyta</taxon>
        <taxon>Spermatophyta</taxon>
        <taxon>Magnoliopsida</taxon>
        <taxon>eudicotyledons</taxon>
        <taxon>Gunneridae</taxon>
        <taxon>Pentapetalae</taxon>
        <taxon>rosids</taxon>
        <taxon>malvids</taxon>
        <taxon>Brassicales</taxon>
        <taxon>Brassicaceae</taxon>
        <taxon>Arabideae</taxon>
        <taxon>Arabis</taxon>
    </lineage>
</organism>
<dbReference type="SUPFAM" id="SSF50630">
    <property type="entry name" value="Acid proteases"/>
    <property type="match status" value="1"/>
</dbReference>
<keyword evidence="3" id="KW-1185">Reference proteome</keyword>
<evidence type="ECO:0000313" key="3">
    <source>
        <dbReference type="Proteomes" id="UP000489600"/>
    </source>
</evidence>
<dbReference type="Proteomes" id="UP000489600">
    <property type="component" value="Unassembled WGS sequence"/>
</dbReference>
<dbReference type="PANTHER" id="PTHR47965:SF68">
    <property type="entry name" value="BASIC 7S GLOBULIN-LIKE"/>
    <property type="match status" value="1"/>
</dbReference>
<protein>
    <recommendedName>
        <fullName evidence="1">Xylanase inhibitor C-terminal domain-containing protein</fullName>
    </recommendedName>
</protein>
<proteinExistence type="predicted"/>
<dbReference type="InterPro" id="IPR032799">
    <property type="entry name" value="TAXi_C"/>
</dbReference>
<evidence type="ECO:0000313" key="2">
    <source>
        <dbReference type="EMBL" id="VVB15144.1"/>
    </source>
</evidence>
<accession>A0A565CNK7</accession>
<dbReference type="Gene3D" id="2.40.70.10">
    <property type="entry name" value="Acid Proteases"/>
    <property type="match status" value="1"/>
</dbReference>
<comment type="caution">
    <text evidence="2">The sequence shown here is derived from an EMBL/GenBank/DDBJ whole genome shotgun (WGS) entry which is preliminary data.</text>
</comment>
<name>A0A565CNK7_9BRAS</name>
<feature type="domain" description="Xylanase inhibitor C-terminal" evidence="1">
    <location>
        <begin position="6"/>
        <end position="90"/>
    </location>
</feature>
<dbReference type="InterPro" id="IPR001461">
    <property type="entry name" value="Aspartic_peptidase_A1"/>
</dbReference>
<dbReference type="InterPro" id="IPR021109">
    <property type="entry name" value="Peptidase_aspartic_dom_sf"/>
</dbReference>
<dbReference type="OrthoDB" id="1162128at2759"/>
<sequence>MVEAETVVSPFEVSYRLKKSFRVEDVPVIDLTVGSGGRRWRIYGWNSMMVVKEGVMCLAFVKGEEMVIGGYQMEDNLVEIDLRLSKLSFTSSLLRYKTSCSHFRPLDRLSFPDFASPII</sequence>
<reference evidence="2" key="1">
    <citation type="submission" date="2019-07" db="EMBL/GenBank/DDBJ databases">
        <authorList>
            <person name="Dittberner H."/>
        </authorList>
    </citation>
    <scope>NUCLEOTIDE SEQUENCE [LARGE SCALE GENOMIC DNA]</scope>
</reference>
<dbReference type="GO" id="GO:0006508">
    <property type="term" value="P:proteolysis"/>
    <property type="evidence" value="ECO:0007669"/>
    <property type="project" value="InterPro"/>
</dbReference>
<dbReference type="AlphaFoldDB" id="A0A565CNK7"/>
<dbReference type="Pfam" id="PF14541">
    <property type="entry name" value="TAXi_C"/>
    <property type="match status" value="1"/>
</dbReference>
<dbReference type="EMBL" id="CABITT030000008">
    <property type="protein sequence ID" value="VVB15144.1"/>
    <property type="molecule type" value="Genomic_DNA"/>
</dbReference>
<dbReference type="GO" id="GO:0004190">
    <property type="term" value="F:aspartic-type endopeptidase activity"/>
    <property type="evidence" value="ECO:0007669"/>
    <property type="project" value="InterPro"/>
</dbReference>
<dbReference type="PANTHER" id="PTHR47965">
    <property type="entry name" value="ASPARTYL PROTEASE-RELATED"/>
    <property type="match status" value="1"/>
</dbReference>
<evidence type="ECO:0000259" key="1">
    <source>
        <dbReference type="Pfam" id="PF14541"/>
    </source>
</evidence>